<accession>A0A0F9YXQ3</accession>
<sequence length="378" mass="42990">MKILFFSSYFYPYISGVTVSSKRILDHLKKNNDITILTFLFNRNPDKDVSLNKLNIIQVPYLFKISKGFISPQSIIYFLKFAGNSDLIILSQPNFEGLLLALIAKALGKKIISIFHCQVFLEGNILTKIVNFVLNISMKIQLHLSDKIVAYTKDYIDSLPYFKNLIDKTLDVLPPIEKPIANKKFLSKLLKLKKNNIWLGYAGRISVEKGIGYLVQSINQLRIKDIRLVFAGPYGKNVTGENNYFNKMILLLNSYQIKHLFLGSLSNKQLKAFYKSIDVLVLPSINQTEAFGMVQAEAMLSGTPVISSNLPGVRMPIKLTNMGIVVEPKDIKQLSNAISEVLKNKNKYSNDDLIKKAKKIFDIEKTYQFYDQLLTLIN</sequence>
<proteinExistence type="predicted"/>
<reference evidence="2 3" key="1">
    <citation type="journal article" date="2015" name="Nature">
        <title>rRNA introns, odd ribosomes, and small enigmatic genomes across a large radiation of phyla.</title>
        <authorList>
            <person name="Brown C.T."/>
            <person name="Hug L.A."/>
            <person name="Thomas B.C."/>
            <person name="Sharon I."/>
            <person name="Castelle C.J."/>
            <person name="Singh A."/>
            <person name="Wilkins M.J."/>
            <person name="Williams K.H."/>
            <person name="Banfield J.F."/>
        </authorList>
    </citation>
    <scope>NUCLEOTIDE SEQUENCE [LARGE SCALE GENOMIC DNA]</scope>
</reference>
<dbReference type="EMBL" id="LBOK01000023">
    <property type="protein sequence ID" value="KKP36229.1"/>
    <property type="molecule type" value="Genomic_DNA"/>
</dbReference>
<dbReference type="Pfam" id="PF00534">
    <property type="entry name" value="Glycos_transf_1"/>
    <property type="match status" value="1"/>
</dbReference>
<protein>
    <recommendedName>
        <fullName evidence="1">Glycosyl transferase family 1 domain-containing protein</fullName>
    </recommendedName>
</protein>
<dbReference type="PANTHER" id="PTHR45947:SF3">
    <property type="entry name" value="SULFOQUINOVOSYL TRANSFERASE SQD2"/>
    <property type="match status" value="1"/>
</dbReference>
<dbReference type="AlphaFoldDB" id="A0A0F9YXQ3"/>
<dbReference type="SUPFAM" id="SSF53756">
    <property type="entry name" value="UDP-Glycosyltransferase/glycogen phosphorylase"/>
    <property type="match status" value="1"/>
</dbReference>
<dbReference type="CDD" id="cd03801">
    <property type="entry name" value="GT4_PimA-like"/>
    <property type="match status" value="1"/>
</dbReference>
<gene>
    <name evidence="2" type="ORF">UR23_C0023G0003</name>
</gene>
<organism evidence="2 3">
    <name type="scientific">Candidatus Roizmanbacteria bacterium GW2011_GWA2_32_13</name>
    <dbReference type="NCBI Taxonomy" id="1618475"/>
    <lineage>
        <taxon>Bacteria</taxon>
        <taxon>Candidatus Roizmaniibacteriota</taxon>
    </lineage>
</organism>
<dbReference type="InterPro" id="IPR050194">
    <property type="entry name" value="Glycosyltransferase_grp1"/>
</dbReference>
<dbReference type="InterPro" id="IPR001296">
    <property type="entry name" value="Glyco_trans_1"/>
</dbReference>
<dbReference type="PANTHER" id="PTHR45947">
    <property type="entry name" value="SULFOQUINOVOSYL TRANSFERASE SQD2"/>
    <property type="match status" value="1"/>
</dbReference>
<evidence type="ECO:0000313" key="2">
    <source>
        <dbReference type="EMBL" id="KKP36229.1"/>
    </source>
</evidence>
<name>A0A0F9YXQ3_9BACT</name>
<evidence type="ECO:0000313" key="3">
    <source>
        <dbReference type="Proteomes" id="UP000034349"/>
    </source>
</evidence>
<dbReference type="Gene3D" id="3.40.50.2000">
    <property type="entry name" value="Glycogen Phosphorylase B"/>
    <property type="match status" value="2"/>
</dbReference>
<comment type="caution">
    <text evidence="2">The sequence shown here is derived from an EMBL/GenBank/DDBJ whole genome shotgun (WGS) entry which is preliminary data.</text>
</comment>
<feature type="domain" description="Glycosyl transferase family 1" evidence="1">
    <location>
        <begin position="190"/>
        <end position="359"/>
    </location>
</feature>
<dbReference type="Proteomes" id="UP000034349">
    <property type="component" value="Unassembled WGS sequence"/>
</dbReference>
<evidence type="ECO:0000259" key="1">
    <source>
        <dbReference type="Pfam" id="PF00534"/>
    </source>
</evidence>
<dbReference type="GO" id="GO:0016757">
    <property type="term" value="F:glycosyltransferase activity"/>
    <property type="evidence" value="ECO:0007669"/>
    <property type="project" value="InterPro"/>
</dbReference>